<accession>A0ABV1IW13</accession>
<comment type="caution">
    <text evidence="5">The sequence shown here is derived from an EMBL/GenBank/DDBJ whole genome shotgun (WGS) entry which is preliminary data.</text>
</comment>
<evidence type="ECO:0000313" key="6">
    <source>
        <dbReference type="Proteomes" id="UP001482154"/>
    </source>
</evidence>
<feature type="domain" description="Baseplate protein J-like barrel" evidence="2">
    <location>
        <begin position="101"/>
        <end position="191"/>
    </location>
</feature>
<comment type="similarity">
    <text evidence="1">Belongs to the Mu gp47/PBSX XkdT family.</text>
</comment>
<dbReference type="Proteomes" id="UP001482154">
    <property type="component" value="Unassembled WGS sequence"/>
</dbReference>
<name>A0ABV1IW13_9FIRM</name>
<dbReference type="PANTHER" id="PTHR37829">
    <property type="entry name" value="PHAGE-LIKE ELEMENT PBSX PROTEIN XKDT"/>
    <property type="match status" value="1"/>
</dbReference>
<dbReference type="InterPro" id="IPR058530">
    <property type="entry name" value="Baseplate_J-like_C"/>
</dbReference>
<protein>
    <submittedName>
        <fullName evidence="5">Baseplate J/gp47 family protein</fullName>
    </submittedName>
</protein>
<evidence type="ECO:0000259" key="2">
    <source>
        <dbReference type="Pfam" id="PF04865"/>
    </source>
</evidence>
<evidence type="ECO:0000313" key="5">
    <source>
        <dbReference type="EMBL" id="MEQ2711416.1"/>
    </source>
</evidence>
<dbReference type="InterPro" id="IPR052399">
    <property type="entry name" value="Phage_Baseplate_Assmbl_Protein"/>
</dbReference>
<reference evidence="5 6" key="1">
    <citation type="submission" date="2024-04" db="EMBL/GenBank/DDBJ databases">
        <title>Human intestinal bacterial collection.</title>
        <authorList>
            <person name="Pauvert C."/>
            <person name="Hitch T.C.A."/>
            <person name="Clavel T."/>
        </authorList>
    </citation>
    <scope>NUCLEOTIDE SEQUENCE [LARGE SCALE GENOMIC DNA]</scope>
    <source>
        <strain evidence="5 6">CLA-AA-H249</strain>
    </source>
</reference>
<dbReference type="RefSeq" id="WP_349111131.1">
    <property type="nucleotide sequence ID" value="NZ_JBBNIN010000013.1"/>
</dbReference>
<evidence type="ECO:0000256" key="1">
    <source>
        <dbReference type="ARBA" id="ARBA00038087"/>
    </source>
</evidence>
<dbReference type="EMBL" id="JBBNIN010000013">
    <property type="protein sequence ID" value="MEQ2711416.1"/>
    <property type="molecule type" value="Genomic_DNA"/>
</dbReference>
<dbReference type="InterPro" id="IPR006949">
    <property type="entry name" value="Barrel_Baseplate_J-like"/>
</dbReference>
<sequence length="386" mass="41828">MALEAEEMELPDFLENSSEDEIHEKMLGNLPEDIDKSEGGFPWDFTRPTAIEISELKEYVLVEVLKCLFPATCEESYLLDYHADERGGMVRRESVNASGYVTITAKAGLVIPLGYGFSTEADDEGNTIEFVTIEEATVDTLGNAKIPIEAVEGGADSNVGANTIVLHTGDENGELLDEIISVTNEEPITGGLDEEDDDTLRERIVEYDQSQDVSFIGNVADYKRWALSVAGVGAATVISAKDTSGTVKIILLDQNGQPASKQIQDAVYDYIMSPDDGEARLAPTNAVLEITTPDTVTINVAAVVYLKEGTIREVQDSFKTELQAYLLNVSSDATDNVVRISAINSLLSSISDIYDYENVQINDAAKNVEFTSGQMPVLGTIALTEG</sequence>
<evidence type="ECO:0000259" key="3">
    <source>
        <dbReference type="Pfam" id="PF26078"/>
    </source>
</evidence>
<feature type="domain" description="Baseplate J-like central" evidence="3">
    <location>
        <begin position="217"/>
        <end position="287"/>
    </location>
</feature>
<gene>
    <name evidence="5" type="ORF">AAAU51_09540</name>
</gene>
<dbReference type="PANTHER" id="PTHR37829:SF3">
    <property type="entry name" value="PROTEIN JAYE-RELATED"/>
    <property type="match status" value="1"/>
</dbReference>
<proteinExistence type="inferred from homology"/>
<feature type="domain" description="Baseplate J-like C-terminal" evidence="4">
    <location>
        <begin position="298"/>
        <end position="383"/>
    </location>
</feature>
<organism evidence="5 6">
    <name type="scientific">Anaerostipes amylophilus</name>
    <dbReference type="NCBI Taxonomy" id="2981779"/>
    <lineage>
        <taxon>Bacteria</taxon>
        <taxon>Bacillati</taxon>
        <taxon>Bacillota</taxon>
        <taxon>Clostridia</taxon>
        <taxon>Lachnospirales</taxon>
        <taxon>Lachnospiraceae</taxon>
        <taxon>Anaerostipes</taxon>
    </lineage>
</organism>
<dbReference type="Pfam" id="PF26079">
    <property type="entry name" value="Baseplate_J_C"/>
    <property type="match status" value="1"/>
</dbReference>
<evidence type="ECO:0000259" key="4">
    <source>
        <dbReference type="Pfam" id="PF26079"/>
    </source>
</evidence>
<dbReference type="InterPro" id="IPR058531">
    <property type="entry name" value="Baseplate_J_M"/>
</dbReference>
<dbReference type="Pfam" id="PF26078">
    <property type="entry name" value="Baseplate_J_M"/>
    <property type="match status" value="1"/>
</dbReference>
<dbReference type="Pfam" id="PF04865">
    <property type="entry name" value="Baseplate_J"/>
    <property type="match status" value="1"/>
</dbReference>
<keyword evidence="6" id="KW-1185">Reference proteome</keyword>